<feature type="transmembrane region" description="Helical" evidence="1">
    <location>
        <begin position="20"/>
        <end position="40"/>
    </location>
</feature>
<dbReference type="AlphaFoldDB" id="A0A2J6SML8"/>
<protein>
    <submittedName>
        <fullName evidence="2">Uncharacterized protein</fullName>
    </submittedName>
</protein>
<accession>A0A2J6SML8</accession>
<dbReference type="InParanoid" id="A0A2J6SML8"/>
<dbReference type="Proteomes" id="UP000235371">
    <property type="component" value="Unassembled WGS sequence"/>
</dbReference>
<proteinExistence type="predicted"/>
<keyword evidence="1" id="KW-0812">Transmembrane</keyword>
<organism evidence="2 3">
    <name type="scientific">Hyaloscypha bicolor E</name>
    <dbReference type="NCBI Taxonomy" id="1095630"/>
    <lineage>
        <taxon>Eukaryota</taxon>
        <taxon>Fungi</taxon>
        <taxon>Dikarya</taxon>
        <taxon>Ascomycota</taxon>
        <taxon>Pezizomycotina</taxon>
        <taxon>Leotiomycetes</taxon>
        <taxon>Helotiales</taxon>
        <taxon>Hyaloscyphaceae</taxon>
        <taxon>Hyaloscypha</taxon>
        <taxon>Hyaloscypha bicolor</taxon>
    </lineage>
</organism>
<keyword evidence="1" id="KW-0472">Membrane</keyword>
<reference evidence="2 3" key="1">
    <citation type="submission" date="2016-04" db="EMBL/GenBank/DDBJ databases">
        <title>A degradative enzymes factory behind the ericoid mycorrhizal symbiosis.</title>
        <authorList>
            <consortium name="DOE Joint Genome Institute"/>
            <person name="Martino E."/>
            <person name="Morin E."/>
            <person name="Grelet G."/>
            <person name="Kuo A."/>
            <person name="Kohler A."/>
            <person name="Daghino S."/>
            <person name="Barry K."/>
            <person name="Choi C."/>
            <person name="Cichocki N."/>
            <person name="Clum A."/>
            <person name="Copeland A."/>
            <person name="Hainaut M."/>
            <person name="Haridas S."/>
            <person name="Labutti K."/>
            <person name="Lindquist E."/>
            <person name="Lipzen A."/>
            <person name="Khouja H.-R."/>
            <person name="Murat C."/>
            <person name="Ohm R."/>
            <person name="Olson A."/>
            <person name="Spatafora J."/>
            <person name="Veneault-Fourrey C."/>
            <person name="Henrissat B."/>
            <person name="Grigoriev I."/>
            <person name="Martin F."/>
            <person name="Perotto S."/>
        </authorList>
    </citation>
    <scope>NUCLEOTIDE SEQUENCE [LARGE SCALE GENOMIC DNA]</scope>
    <source>
        <strain evidence="2 3">E</strain>
    </source>
</reference>
<name>A0A2J6SML8_9HELO</name>
<evidence type="ECO:0000256" key="1">
    <source>
        <dbReference type="SAM" id="Phobius"/>
    </source>
</evidence>
<dbReference type="GeneID" id="36579419"/>
<gene>
    <name evidence="2" type="ORF">K444DRAFT_249692</name>
</gene>
<evidence type="ECO:0000313" key="2">
    <source>
        <dbReference type="EMBL" id="PMD52008.1"/>
    </source>
</evidence>
<keyword evidence="3" id="KW-1185">Reference proteome</keyword>
<dbReference type="RefSeq" id="XP_024728912.1">
    <property type="nucleotide sequence ID" value="XM_024871337.1"/>
</dbReference>
<evidence type="ECO:0000313" key="3">
    <source>
        <dbReference type="Proteomes" id="UP000235371"/>
    </source>
</evidence>
<dbReference type="EMBL" id="KZ613912">
    <property type="protein sequence ID" value="PMD52008.1"/>
    <property type="molecule type" value="Genomic_DNA"/>
</dbReference>
<sequence>MMEKVLDISISRDLLHSVRGFFIRVVTVSGVVLLCFELCIQKRQPFRSSKKHISSHLIIRTCPLPWYMGGGVAASRNHRSIFAASINMLHITRTTSPLLLRRLRVSCSC</sequence>
<keyword evidence="1" id="KW-1133">Transmembrane helix</keyword>